<evidence type="ECO:0000313" key="1">
    <source>
        <dbReference type="EMBL" id="QJA60377.1"/>
    </source>
</evidence>
<proteinExistence type="predicted"/>
<reference evidence="1" key="1">
    <citation type="submission" date="2020-03" db="EMBL/GenBank/DDBJ databases">
        <title>The deep terrestrial virosphere.</title>
        <authorList>
            <person name="Holmfeldt K."/>
            <person name="Nilsson E."/>
            <person name="Simone D."/>
            <person name="Lopez-Fernandez M."/>
            <person name="Wu X."/>
            <person name="de Brujin I."/>
            <person name="Lundin D."/>
            <person name="Andersson A."/>
            <person name="Bertilsson S."/>
            <person name="Dopson M."/>
        </authorList>
    </citation>
    <scope>NUCLEOTIDE SEQUENCE</scope>
    <source>
        <strain evidence="1">MM415B01123</strain>
    </source>
</reference>
<dbReference type="AlphaFoldDB" id="A0A6M3ITF7"/>
<accession>A0A6M3ITF7</accession>
<sequence length="558" mass="59811">MGKPGKGYEAYIGFGEESVYGTKVLATKFLELISDGIATADDRIHSESLNGVNTDEIEVANGAIKPSGDFAFECPQEGAEMLFKHALGRDEITIDATNNQFDFNIGAGELTAAIAVGVYPIGVIQTDAGSFCEALYNAIIIAETAGTYTVTFDVITRKFTITRSAGTLELMWESGTNGSSGLGLNPSAIMGFDDVADDTGALTYTGDNAYVMPDSTEQASFVVNSENEKIDFNIGAGELNATVANGTYAMGLNHLDSGTLCEAIYNAIVAAEAAGTYTVLFNNSTKKITITRSAGTFELMWKTGTNGSDGNDTHIGTLIGFSDSADDTGAVTYTGDSAVTLVYQHVIKIKDELPTSLSLEINRGYKAFYPTGMKIDKFEMSAELNSFLKVTCGVIGREVLFCSKTTETLPSVAPFNYTHGAFTYNNLSTNVKNISFSLNNNLNKDRFFIGSRYTSEPTRTGKLEVTGKFTVEFDSTDLYDDFRAATSRALVLLFTGGTISGKTQSYTLQIDMPAIKLTGGVPMATEAGIILYDCPFKAYKSGSDKEFKITIVNTVISI</sequence>
<organism evidence="1">
    <name type="scientific">viral metagenome</name>
    <dbReference type="NCBI Taxonomy" id="1070528"/>
    <lineage>
        <taxon>unclassified sequences</taxon>
        <taxon>metagenomes</taxon>
        <taxon>organismal metagenomes</taxon>
    </lineage>
</organism>
<dbReference type="Pfam" id="PF18906">
    <property type="entry name" value="Phage_tube_2"/>
    <property type="match status" value="1"/>
</dbReference>
<protein>
    <submittedName>
        <fullName evidence="1">Putative tail protein</fullName>
    </submittedName>
</protein>
<dbReference type="InterPro" id="IPR044000">
    <property type="entry name" value="Phage_tube_2"/>
</dbReference>
<dbReference type="EMBL" id="MT141406">
    <property type="protein sequence ID" value="QJA60377.1"/>
    <property type="molecule type" value="Genomic_DNA"/>
</dbReference>
<gene>
    <name evidence="1" type="ORF">MM415B01123_0019</name>
</gene>
<name>A0A6M3ITF7_9ZZZZ</name>